<dbReference type="AlphaFoldDB" id="A0A4D4KKX1"/>
<reference evidence="2 3" key="1">
    <citation type="journal article" date="2020" name="Int. J. Syst. Evol. Microbiol.">
        <title>Reclassification of Streptomyces castelarensis and Streptomyces sporoclivatus as later heterotypic synonyms of Streptomyces antimycoticus.</title>
        <authorList>
            <person name="Komaki H."/>
            <person name="Tamura T."/>
        </authorList>
    </citation>
    <scope>NUCLEOTIDE SEQUENCE [LARGE SCALE GENOMIC DNA]</scope>
    <source>
        <strain evidence="2 3">NBRC 12839</strain>
    </source>
</reference>
<organism evidence="2 3">
    <name type="scientific">Streptomyces antimycoticus</name>
    <dbReference type="NCBI Taxonomy" id="68175"/>
    <lineage>
        <taxon>Bacteria</taxon>
        <taxon>Bacillati</taxon>
        <taxon>Actinomycetota</taxon>
        <taxon>Actinomycetes</taxon>
        <taxon>Kitasatosporales</taxon>
        <taxon>Streptomycetaceae</taxon>
        <taxon>Streptomyces</taxon>
        <taxon>Streptomyces violaceusniger group</taxon>
    </lineage>
</organism>
<name>A0A4D4KKX1_9ACTN</name>
<dbReference type="EMBL" id="BJHV01000002">
    <property type="protein sequence ID" value="GDY49152.1"/>
    <property type="molecule type" value="Genomic_DNA"/>
</dbReference>
<dbReference type="RefSeq" id="WP_165449312.1">
    <property type="nucleotide sequence ID" value="NZ_BJHV01000002.1"/>
</dbReference>
<evidence type="ECO:0000256" key="1">
    <source>
        <dbReference type="SAM" id="MobiDB-lite"/>
    </source>
</evidence>
<keyword evidence="3" id="KW-1185">Reference proteome</keyword>
<gene>
    <name evidence="2" type="ORF">SANT12839_100340</name>
</gene>
<accession>A0A4D4KKX1</accession>
<dbReference type="Proteomes" id="UP000299290">
    <property type="component" value="Unassembled WGS sequence"/>
</dbReference>
<feature type="region of interest" description="Disordered" evidence="1">
    <location>
        <begin position="41"/>
        <end position="68"/>
    </location>
</feature>
<proteinExistence type="predicted"/>
<sequence length="96" mass="10074">MLGTALLEEAGPTNPAVASMAAAAAAQRRIIMTVTVDRPAGPNAHFPGLSPQSGYAAPGLHLPSSTQAYQPETSRTDLLLHAPWGRLVALEFEQEI</sequence>
<evidence type="ECO:0000313" key="2">
    <source>
        <dbReference type="EMBL" id="GDY49152.1"/>
    </source>
</evidence>
<comment type="caution">
    <text evidence="2">The sequence shown here is derived from an EMBL/GenBank/DDBJ whole genome shotgun (WGS) entry which is preliminary data.</text>
</comment>
<evidence type="ECO:0000313" key="3">
    <source>
        <dbReference type="Proteomes" id="UP000299290"/>
    </source>
</evidence>
<protein>
    <submittedName>
        <fullName evidence="2">Uncharacterized protein</fullName>
    </submittedName>
</protein>